<dbReference type="EMBL" id="LNQE01001758">
    <property type="protein sequence ID" value="KUG09009.1"/>
    <property type="molecule type" value="Genomic_DNA"/>
</dbReference>
<reference evidence="1" key="1">
    <citation type="journal article" date="2015" name="Proc. Natl. Acad. Sci. U.S.A.">
        <title>Networks of energetic and metabolic interactions define dynamics in microbial communities.</title>
        <authorList>
            <person name="Embree M."/>
            <person name="Liu J.K."/>
            <person name="Al-Bassam M.M."/>
            <person name="Zengler K."/>
        </authorList>
    </citation>
    <scope>NUCLEOTIDE SEQUENCE</scope>
</reference>
<evidence type="ECO:0008006" key="2">
    <source>
        <dbReference type="Google" id="ProtNLM"/>
    </source>
</evidence>
<dbReference type="AlphaFoldDB" id="A0A0W8EK58"/>
<comment type="caution">
    <text evidence="1">The sequence shown here is derived from an EMBL/GenBank/DDBJ whole genome shotgun (WGS) entry which is preliminary data.</text>
</comment>
<sequence length="91" mass="10895">MPYRVLIPHHAKKQLRDIPREFASRILDALEGFAQDLDYARWDVRKVRDSPKHQPRYRLRSGDYRVTLLIAHTTLIIEVISVRRRKGNLKY</sequence>
<name>A0A0W8EK58_9ZZZZ</name>
<dbReference type="Gene3D" id="3.30.2310.20">
    <property type="entry name" value="RelE-like"/>
    <property type="match status" value="1"/>
</dbReference>
<organism evidence="1">
    <name type="scientific">hydrocarbon metagenome</name>
    <dbReference type="NCBI Taxonomy" id="938273"/>
    <lineage>
        <taxon>unclassified sequences</taxon>
        <taxon>metagenomes</taxon>
        <taxon>ecological metagenomes</taxon>
    </lineage>
</organism>
<proteinExistence type="predicted"/>
<dbReference type="InterPro" id="IPR035093">
    <property type="entry name" value="RelE/ParE_toxin_dom_sf"/>
</dbReference>
<accession>A0A0W8EK58</accession>
<evidence type="ECO:0000313" key="1">
    <source>
        <dbReference type="EMBL" id="KUG09009.1"/>
    </source>
</evidence>
<dbReference type="SUPFAM" id="SSF143011">
    <property type="entry name" value="RelE-like"/>
    <property type="match status" value="1"/>
</dbReference>
<protein>
    <recommendedName>
        <fullName evidence="2">Cytotoxic translational repressor of toxin-antitoxin stability system</fullName>
    </recommendedName>
</protein>
<gene>
    <name evidence="1" type="ORF">ASZ90_016670</name>
</gene>